<accession>A0A918WZ12</accession>
<evidence type="ECO:0000313" key="10">
    <source>
        <dbReference type="Proteomes" id="UP000638353"/>
    </source>
</evidence>
<dbReference type="PROSITE" id="PS01303">
    <property type="entry name" value="BCCT"/>
    <property type="match status" value="1"/>
</dbReference>
<comment type="similarity">
    <text evidence="2">Belongs to the BCCT transporter (TC 2.A.15) family.</text>
</comment>
<evidence type="ECO:0000313" key="9">
    <source>
        <dbReference type="EMBL" id="GHC97094.1"/>
    </source>
</evidence>
<feature type="transmembrane region" description="Helical" evidence="8">
    <location>
        <begin position="483"/>
        <end position="504"/>
    </location>
</feature>
<evidence type="ECO:0000256" key="4">
    <source>
        <dbReference type="ARBA" id="ARBA00022475"/>
    </source>
</evidence>
<sequence>MADLPGSPETSHRPQTDTIVFGVTAALTLAFVLWGALATESLESVSTTLLNGLIHNGGWAFILAASSFVVFALWLAISRYGKITLGDEGEKPEFKTVSWVAMMFSAGMGIGLMFYGVSEPLGHFSSPPPGTDPANAAEAMQTAMATTLFHWTLHPWAIYAVVGLAIAYSTFRRRRRQTISAVFTPLIGEKHANGGVGRFIDILAIFATLFGSAASLGLGALQIGSGMKEVGWMEKAGTGLLIAVIAVLTVAFVASAVSGVEKGIQWLSNTNMVLALLLVVFVFIAGPTVIVLDLLPTSIGAYLGDLPQLIGRTEATGGKDVATWLGSWTVFYWAWWISWTPFVGMFIARISRGRTIRQFIGGVILVPSTVSLLWFAVFGGTAMKMKAAGNLPDESTPEGQLFGLLREFPIATVTSILVMILVGIFFVSGADAASIVMGTLSQKGSFEPTKMVVVFWGVVTGAVAAVMLLIGDGEDDALKGLQNLTILVAAPFAVVMVGMCWALMRDLRSDPLIVRGELGVEAVEAAVIEGHQKYDGDFEIRIGPGNGESGATEAEVVEKG</sequence>
<dbReference type="Proteomes" id="UP000638353">
    <property type="component" value="Unassembled WGS sequence"/>
</dbReference>
<feature type="transmembrane region" description="Helical" evidence="8">
    <location>
        <begin position="451"/>
        <end position="471"/>
    </location>
</feature>
<feature type="transmembrane region" description="Helical" evidence="8">
    <location>
        <begin position="57"/>
        <end position="77"/>
    </location>
</feature>
<feature type="transmembrane region" description="Helical" evidence="8">
    <location>
        <begin position="240"/>
        <end position="260"/>
    </location>
</feature>
<dbReference type="PANTHER" id="PTHR30047">
    <property type="entry name" value="HIGH-AFFINITY CHOLINE TRANSPORT PROTEIN-RELATED"/>
    <property type="match status" value="1"/>
</dbReference>
<dbReference type="NCBIfam" id="TIGR00842">
    <property type="entry name" value="bcct"/>
    <property type="match status" value="1"/>
</dbReference>
<evidence type="ECO:0000256" key="7">
    <source>
        <dbReference type="ARBA" id="ARBA00023136"/>
    </source>
</evidence>
<keyword evidence="7 8" id="KW-0472">Membrane</keyword>
<dbReference type="EMBL" id="BMVC01000007">
    <property type="protein sequence ID" value="GHC97094.1"/>
    <property type="molecule type" value="Genomic_DNA"/>
</dbReference>
<feature type="transmembrane region" description="Helical" evidence="8">
    <location>
        <begin position="19"/>
        <end position="37"/>
    </location>
</feature>
<dbReference type="GO" id="GO:0022857">
    <property type="term" value="F:transmembrane transporter activity"/>
    <property type="evidence" value="ECO:0007669"/>
    <property type="project" value="InterPro"/>
</dbReference>
<feature type="transmembrane region" description="Helical" evidence="8">
    <location>
        <begin position="408"/>
        <end position="430"/>
    </location>
</feature>
<feature type="transmembrane region" description="Helical" evidence="8">
    <location>
        <begin position="153"/>
        <end position="171"/>
    </location>
</feature>
<keyword evidence="6 8" id="KW-1133">Transmembrane helix</keyword>
<reference evidence="9" key="1">
    <citation type="journal article" date="2014" name="Int. J. Syst. Evol. Microbiol.">
        <title>Complete genome sequence of Corynebacterium casei LMG S-19264T (=DSM 44701T), isolated from a smear-ripened cheese.</title>
        <authorList>
            <consortium name="US DOE Joint Genome Institute (JGI-PGF)"/>
            <person name="Walter F."/>
            <person name="Albersmeier A."/>
            <person name="Kalinowski J."/>
            <person name="Ruckert C."/>
        </authorList>
    </citation>
    <scope>NUCLEOTIDE SEQUENCE</scope>
    <source>
        <strain evidence="9">JCM 4637</strain>
    </source>
</reference>
<dbReference type="PANTHER" id="PTHR30047:SF7">
    <property type="entry name" value="HIGH-AFFINITY CHOLINE TRANSPORT PROTEIN"/>
    <property type="match status" value="1"/>
</dbReference>
<comment type="subcellular location">
    <subcellularLocation>
        <location evidence="1">Cell membrane</location>
        <topology evidence="1">Multi-pass membrane protein</topology>
    </subcellularLocation>
</comment>
<evidence type="ECO:0000256" key="3">
    <source>
        <dbReference type="ARBA" id="ARBA00022448"/>
    </source>
</evidence>
<dbReference type="GO" id="GO:0005886">
    <property type="term" value="C:plasma membrane"/>
    <property type="evidence" value="ECO:0007669"/>
    <property type="project" value="UniProtKB-SubCell"/>
</dbReference>
<evidence type="ECO:0000256" key="1">
    <source>
        <dbReference type="ARBA" id="ARBA00004651"/>
    </source>
</evidence>
<dbReference type="InterPro" id="IPR000060">
    <property type="entry name" value="BCCT_transptr"/>
</dbReference>
<proteinExistence type="inferred from homology"/>
<feature type="transmembrane region" description="Helical" evidence="8">
    <location>
        <begin position="199"/>
        <end position="220"/>
    </location>
</feature>
<reference evidence="9" key="2">
    <citation type="submission" date="2020-09" db="EMBL/GenBank/DDBJ databases">
        <authorList>
            <person name="Sun Q."/>
            <person name="Ohkuma M."/>
        </authorList>
    </citation>
    <scope>NUCLEOTIDE SEQUENCE</scope>
    <source>
        <strain evidence="9">JCM 4637</strain>
    </source>
</reference>
<keyword evidence="3" id="KW-0813">Transport</keyword>
<dbReference type="Pfam" id="PF02028">
    <property type="entry name" value="BCCT"/>
    <property type="match status" value="1"/>
</dbReference>
<evidence type="ECO:0000256" key="5">
    <source>
        <dbReference type="ARBA" id="ARBA00022692"/>
    </source>
</evidence>
<gene>
    <name evidence="9" type="ORF">GCM10010334_38060</name>
</gene>
<name>A0A918WZ12_9ACTN</name>
<keyword evidence="5 8" id="KW-0812">Transmembrane</keyword>
<protein>
    <submittedName>
        <fullName evidence="9">BCCT family transporter</fullName>
    </submittedName>
</protein>
<dbReference type="AlphaFoldDB" id="A0A918WZ12"/>
<keyword evidence="4" id="KW-1003">Cell membrane</keyword>
<evidence type="ECO:0000256" key="6">
    <source>
        <dbReference type="ARBA" id="ARBA00022989"/>
    </source>
</evidence>
<dbReference type="InterPro" id="IPR018093">
    <property type="entry name" value="BCCT_CS"/>
</dbReference>
<comment type="caution">
    <text evidence="9">The sequence shown here is derived from an EMBL/GenBank/DDBJ whole genome shotgun (WGS) entry which is preliminary data.</text>
</comment>
<feature type="transmembrane region" description="Helical" evidence="8">
    <location>
        <begin position="330"/>
        <end position="347"/>
    </location>
</feature>
<feature type="transmembrane region" description="Helical" evidence="8">
    <location>
        <begin position="359"/>
        <end position="377"/>
    </location>
</feature>
<evidence type="ECO:0000256" key="8">
    <source>
        <dbReference type="SAM" id="Phobius"/>
    </source>
</evidence>
<feature type="transmembrane region" description="Helical" evidence="8">
    <location>
        <begin position="97"/>
        <end position="117"/>
    </location>
</feature>
<feature type="transmembrane region" description="Helical" evidence="8">
    <location>
        <begin position="272"/>
        <end position="292"/>
    </location>
</feature>
<organism evidence="9 10">
    <name type="scientific">Streptomyces finlayi</name>
    <dbReference type="NCBI Taxonomy" id="67296"/>
    <lineage>
        <taxon>Bacteria</taxon>
        <taxon>Bacillati</taxon>
        <taxon>Actinomycetota</taxon>
        <taxon>Actinomycetes</taxon>
        <taxon>Kitasatosporales</taxon>
        <taxon>Streptomycetaceae</taxon>
        <taxon>Streptomyces</taxon>
    </lineage>
</organism>
<evidence type="ECO:0000256" key="2">
    <source>
        <dbReference type="ARBA" id="ARBA00005658"/>
    </source>
</evidence>